<dbReference type="Pfam" id="PF06452">
    <property type="entry name" value="CBM9_1"/>
    <property type="match status" value="1"/>
</dbReference>
<name>A0A9D0ZMK0_9FIRM</name>
<dbReference type="AlphaFoldDB" id="A0A9D0ZMK0"/>
<evidence type="ECO:0000313" key="4">
    <source>
        <dbReference type="Proteomes" id="UP000824260"/>
    </source>
</evidence>
<keyword evidence="1" id="KW-0732">Signal</keyword>
<gene>
    <name evidence="3" type="ORF">IAA52_07675</name>
</gene>
<feature type="domain" description="Carbohydrate-binding" evidence="2">
    <location>
        <begin position="63"/>
        <end position="259"/>
    </location>
</feature>
<evidence type="ECO:0000313" key="3">
    <source>
        <dbReference type="EMBL" id="HIQ82967.1"/>
    </source>
</evidence>
<comment type="caution">
    <text evidence="3">The sequence shown here is derived from an EMBL/GenBank/DDBJ whole genome shotgun (WGS) entry which is preliminary data.</text>
</comment>
<sequence>MKRISKLLVLVLALSMAFTAAFAEGEAPTATAYKASAPITVDGDLSEWTLDSPIVIDQESQVIRDLSFWQGASDLSCTVYVMYDETNLYLAVDVTEDTPFGAIEMLPLDGEDNFKIYISTDPAADPARTEYGTNDFLLYLIVDNNYWDTAFDRSMIEKDSLERFTSKGMDGGEDVLEGYERAAATTSTGFIFEAVIPWANFSNDRIPVYTPASGDTIKFDFAITDISYPCPGTEYIPQMAWTGDLSINTNPSLWGNLTFE</sequence>
<feature type="chain" id="PRO_5038626119" description="Carbohydrate-binding domain-containing protein" evidence="1">
    <location>
        <begin position="24"/>
        <end position="260"/>
    </location>
</feature>
<evidence type="ECO:0000259" key="2">
    <source>
        <dbReference type="Pfam" id="PF06452"/>
    </source>
</evidence>
<dbReference type="SUPFAM" id="SSF49344">
    <property type="entry name" value="CBD9-like"/>
    <property type="match status" value="1"/>
</dbReference>
<evidence type="ECO:0000256" key="1">
    <source>
        <dbReference type="SAM" id="SignalP"/>
    </source>
</evidence>
<protein>
    <recommendedName>
        <fullName evidence="2">Carbohydrate-binding domain-containing protein</fullName>
    </recommendedName>
</protein>
<reference evidence="3" key="2">
    <citation type="journal article" date="2021" name="PeerJ">
        <title>Extensive microbial diversity within the chicken gut microbiome revealed by metagenomics and culture.</title>
        <authorList>
            <person name="Gilroy R."/>
            <person name="Ravi A."/>
            <person name="Getino M."/>
            <person name="Pursley I."/>
            <person name="Horton D.L."/>
            <person name="Alikhan N.F."/>
            <person name="Baker D."/>
            <person name="Gharbi K."/>
            <person name="Hall N."/>
            <person name="Watson M."/>
            <person name="Adriaenssens E.M."/>
            <person name="Foster-Nyarko E."/>
            <person name="Jarju S."/>
            <person name="Secka A."/>
            <person name="Antonio M."/>
            <person name="Oren A."/>
            <person name="Chaudhuri R.R."/>
            <person name="La Ragione R."/>
            <person name="Hildebrand F."/>
            <person name="Pallen M.J."/>
        </authorList>
    </citation>
    <scope>NUCLEOTIDE SEQUENCE</scope>
    <source>
        <strain evidence="3">ChiSjej6B24-2974</strain>
    </source>
</reference>
<accession>A0A9D0ZMK0</accession>
<reference evidence="3" key="1">
    <citation type="submission" date="2020-10" db="EMBL/GenBank/DDBJ databases">
        <authorList>
            <person name="Gilroy R."/>
        </authorList>
    </citation>
    <scope>NUCLEOTIDE SEQUENCE</scope>
    <source>
        <strain evidence="3">ChiSjej6B24-2974</strain>
    </source>
</reference>
<dbReference type="Gene3D" id="2.60.40.1190">
    <property type="match status" value="1"/>
</dbReference>
<organism evidence="3 4">
    <name type="scientific">Candidatus Pullichristensenella stercorigallinarum</name>
    <dbReference type="NCBI Taxonomy" id="2840909"/>
    <lineage>
        <taxon>Bacteria</taxon>
        <taxon>Bacillati</taxon>
        <taxon>Bacillota</taxon>
        <taxon>Clostridia</taxon>
        <taxon>Candidatus Pullichristensenella</taxon>
    </lineage>
</organism>
<dbReference type="Proteomes" id="UP000824260">
    <property type="component" value="Unassembled WGS sequence"/>
</dbReference>
<dbReference type="InterPro" id="IPR010502">
    <property type="entry name" value="Carb-bd_dom_fam9"/>
</dbReference>
<dbReference type="EMBL" id="DVFZ01000078">
    <property type="protein sequence ID" value="HIQ82967.1"/>
    <property type="molecule type" value="Genomic_DNA"/>
</dbReference>
<proteinExistence type="predicted"/>
<feature type="signal peptide" evidence="1">
    <location>
        <begin position="1"/>
        <end position="23"/>
    </location>
</feature>
<dbReference type="GO" id="GO:0030246">
    <property type="term" value="F:carbohydrate binding"/>
    <property type="evidence" value="ECO:0007669"/>
    <property type="project" value="InterPro"/>
</dbReference>
<dbReference type="GO" id="GO:0004553">
    <property type="term" value="F:hydrolase activity, hydrolyzing O-glycosyl compounds"/>
    <property type="evidence" value="ECO:0007669"/>
    <property type="project" value="InterPro"/>
</dbReference>
<dbReference type="GO" id="GO:0016052">
    <property type="term" value="P:carbohydrate catabolic process"/>
    <property type="evidence" value="ECO:0007669"/>
    <property type="project" value="InterPro"/>
</dbReference>